<dbReference type="SUPFAM" id="SSF48013">
    <property type="entry name" value="NusB-like"/>
    <property type="match status" value="1"/>
</dbReference>
<dbReference type="EMBL" id="QPGB01000005">
    <property type="protein sequence ID" value="RCS56858.1"/>
    <property type="molecule type" value="Genomic_DNA"/>
</dbReference>
<evidence type="ECO:0000256" key="6">
    <source>
        <dbReference type="ARBA" id="ARBA00022552"/>
    </source>
</evidence>
<keyword evidence="7 14" id="KW-0489">Methyltransferase</keyword>
<evidence type="ECO:0000256" key="5">
    <source>
        <dbReference type="ARBA" id="ARBA00022490"/>
    </source>
</evidence>
<dbReference type="SUPFAM" id="SSF53335">
    <property type="entry name" value="S-adenosyl-L-methionine-dependent methyltransferases"/>
    <property type="match status" value="1"/>
</dbReference>
<dbReference type="PANTHER" id="PTHR22807:SF61">
    <property type="entry name" value="NOL1_NOP2_SUN FAMILY PROTEIN _ ANTITERMINATION NUSB DOMAIN-CONTAINING PROTEIN"/>
    <property type="match status" value="1"/>
</dbReference>
<keyword evidence="10 14" id="KW-0694">RNA-binding</keyword>
<dbReference type="AlphaFoldDB" id="A0A368KZX6"/>
<evidence type="ECO:0000256" key="11">
    <source>
        <dbReference type="ARBA" id="ARBA00030399"/>
    </source>
</evidence>
<evidence type="ECO:0000256" key="1">
    <source>
        <dbReference type="ARBA" id="ARBA00002724"/>
    </source>
</evidence>
<dbReference type="GO" id="GO:0005737">
    <property type="term" value="C:cytoplasm"/>
    <property type="evidence" value="ECO:0007669"/>
    <property type="project" value="UniProtKB-SubCell"/>
</dbReference>
<keyword evidence="9 14" id="KW-0949">S-adenosyl-L-methionine</keyword>
<evidence type="ECO:0000313" key="17">
    <source>
        <dbReference type="EMBL" id="RCS56858.1"/>
    </source>
</evidence>
<gene>
    <name evidence="17" type="ORF">DU000_10995</name>
</gene>
<feature type="domain" description="SAM-dependent MTase RsmB/NOP-type" evidence="16">
    <location>
        <begin position="203"/>
        <end position="492"/>
    </location>
</feature>
<dbReference type="EC" id="2.1.1.176" evidence="4"/>
<comment type="catalytic activity">
    <reaction evidence="13">
        <text>cytidine(967) in 16S rRNA + S-adenosyl-L-methionine = 5-methylcytidine(967) in 16S rRNA + S-adenosyl-L-homocysteine + H(+)</text>
        <dbReference type="Rhea" id="RHEA:42748"/>
        <dbReference type="Rhea" id="RHEA-COMP:10219"/>
        <dbReference type="Rhea" id="RHEA-COMP:10220"/>
        <dbReference type="ChEBI" id="CHEBI:15378"/>
        <dbReference type="ChEBI" id="CHEBI:57856"/>
        <dbReference type="ChEBI" id="CHEBI:59789"/>
        <dbReference type="ChEBI" id="CHEBI:74483"/>
        <dbReference type="ChEBI" id="CHEBI:82748"/>
        <dbReference type="EC" id="2.1.1.176"/>
    </reaction>
</comment>
<dbReference type="PRINTS" id="PR02008">
    <property type="entry name" value="RCMTFAMILY"/>
</dbReference>
<evidence type="ECO:0000256" key="3">
    <source>
        <dbReference type="ARBA" id="ARBA00007494"/>
    </source>
</evidence>
<sequence length="493" mass="53261">MSDKPVVSARPTLRRVPSQRKPETAHGRARRPSNLMQPSPLAADSLAHRLYWATPLVAQIQQGVALDVVLADPRCQSLTPATRATLQDFCYGVARWRGSASFLLQQLCARPPQEPIASLLLLALTLLLQRKYEPHTLVDQAVQAAAHWQPGAKGLVNGVLREYGRSQADLLAAMQADLAAVFNFPPWWLRKVQKTYPTQWKSLLKSAQDHPPLTLRVNTQRQPVAAYLAKLNQAGIEAQQVGPQAIVLSQALPVSQIPGFSDGLVSVQDAGAQLAAPLLAVQPGQRVLDACAAPGGKSGHILELVDCALTALDIDASRLRRVEENLQRLQLTSAMPPRVVLGDAGQAATWWDGVPFDRILADVPCSASGIVRRQPDIRWRRRAGDLRQLQAQQLALLQALWPLLAAGGKLLYATCSLFPDEGETVIAHFLQAEPTAARDALQVPTAQGAALVPAATSGTGGLQVLPNQPLAWPGYGEVTTHDGFFYALLHKAV</sequence>
<comment type="caution">
    <text evidence="17">The sequence shown here is derived from an EMBL/GenBank/DDBJ whole genome shotgun (WGS) entry which is preliminary data.</text>
</comment>
<dbReference type="Pfam" id="PF01189">
    <property type="entry name" value="Methyltr_RsmB-F"/>
    <property type="match status" value="1"/>
</dbReference>
<evidence type="ECO:0000313" key="18">
    <source>
        <dbReference type="Proteomes" id="UP000252357"/>
    </source>
</evidence>
<dbReference type="OrthoDB" id="9810297at2"/>
<dbReference type="InterPro" id="IPR029063">
    <property type="entry name" value="SAM-dependent_MTases_sf"/>
</dbReference>
<comment type="similarity">
    <text evidence="3 14">Belongs to the class I-like SAM-binding methyltransferase superfamily. RsmB/NOP family.</text>
</comment>
<dbReference type="PROSITE" id="PS01153">
    <property type="entry name" value="NOL1_NOP2_SUN"/>
    <property type="match status" value="1"/>
</dbReference>
<feature type="binding site" evidence="14">
    <location>
        <position position="343"/>
    </location>
    <ligand>
        <name>S-adenosyl-L-methionine</name>
        <dbReference type="ChEBI" id="CHEBI:59789"/>
    </ligand>
</feature>
<keyword evidence="8 14" id="KW-0808">Transferase</keyword>
<dbReference type="InterPro" id="IPR023267">
    <property type="entry name" value="RCMT"/>
</dbReference>
<dbReference type="CDD" id="cd02440">
    <property type="entry name" value="AdoMet_MTases"/>
    <property type="match status" value="1"/>
</dbReference>
<name>A0A368KZX6_9BURK</name>
<feature type="active site" description="Nucleophile" evidence="14">
    <location>
        <position position="415"/>
    </location>
</feature>
<feature type="binding site" evidence="14">
    <location>
        <position position="362"/>
    </location>
    <ligand>
        <name>S-adenosyl-L-methionine</name>
        <dbReference type="ChEBI" id="CHEBI:59789"/>
    </ligand>
</feature>
<dbReference type="PROSITE" id="PS51686">
    <property type="entry name" value="SAM_MT_RSMB_NOP"/>
    <property type="match status" value="1"/>
</dbReference>
<dbReference type="InterPro" id="IPR035926">
    <property type="entry name" value="NusB-like_sf"/>
</dbReference>
<comment type="function">
    <text evidence="1">Specifically methylates the cytosine at position 967 (m5C967) of 16S rRNA.</text>
</comment>
<dbReference type="InterPro" id="IPR006027">
    <property type="entry name" value="NusB_RsmB_TIM44"/>
</dbReference>
<feature type="binding site" evidence="14">
    <location>
        <begin position="291"/>
        <end position="297"/>
    </location>
    <ligand>
        <name>S-adenosyl-L-methionine</name>
        <dbReference type="ChEBI" id="CHEBI:59789"/>
    </ligand>
</feature>
<dbReference type="Pfam" id="PF22458">
    <property type="entry name" value="RsmF-B_ferredox"/>
    <property type="match status" value="1"/>
</dbReference>
<dbReference type="PANTHER" id="PTHR22807">
    <property type="entry name" value="NOP2 YEAST -RELATED NOL1/NOP2/FMU SUN DOMAIN-CONTAINING"/>
    <property type="match status" value="1"/>
</dbReference>
<dbReference type="InterPro" id="IPR054728">
    <property type="entry name" value="RsmB-like_ferredoxin"/>
</dbReference>
<keyword evidence="18" id="KW-1185">Reference proteome</keyword>
<dbReference type="GO" id="GO:0008649">
    <property type="term" value="F:rRNA methyltransferase activity"/>
    <property type="evidence" value="ECO:0007669"/>
    <property type="project" value="InterPro"/>
</dbReference>
<dbReference type="InterPro" id="IPR018314">
    <property type="entry name" value="RsmB/NOL1/NOP2-like_CS"/>
</dbReference>
<evidence type="ECO:0000256" key="4">
    <source>
        <dbReference type="ARBA" id="ARBA00012140"/>
    </source>
</evidence>
<proteinExistence type="inferred from homology"/>
<feature type="binding site" evidence="14">
    <location>
        <position position="313"/>
    </location>
    <ligand>
        <name>S-adenosyl-L-methionine</name>
        <dbReference type="ChEBI" id="CHEBI:59789"/>
    </ligand>
</feature>
<dbReference type="Gene3D" id="3.30.70.1170">
    <property type="entry name" value="Sun protein, domain 3"/>
    <property type="match status" value="1"/>
</dbReference>
<evidence type="ECO:0000256" key="2">
    <source>
        <dbReference type="ARBA" id="ARBA00004496"/>
    </source>
</evidence>
<dbReference type="NCBIfam" id="NF008149">
    <property type="entry name" value="PRK10901.1"/>
    <property type="match status" value="1"/>
</dbReference>
<evidence type="ECO:0000256" key="14">
    <source>
        <dbReference type="PROSITE-ProRule" id="PRU01023"/>
    </source>
</evidence>
<comment type="subcellular location">
    <subcellularLocation>
        <location evidence="2">Cytoplasm</location>
    </subcellularLocation>
</comment>
<evidence type="ECO:0000256" key="9">
    <source>
        <dbReference type="ARBA" id="ARBA00022691"/>
    </source>
</evidence>
<evidence type="ECO:0000256" key="12">
    <source>
        <dbReference type="ARBA" id="ARBA00031088"/>
    </source>
</evidence>
<dbReference type="InterPro" id="IPR049560">
    <property type="entry name" value="MeTrfase_RsmB-F_NOP2_cat"/>
</dbReference>
<dbReference type="NCBIfam" id="TIGR00563">
    <property type="entry name" value="rsmB"/>
    <property type="match status" value="1"/>
</dbReference>
<evidence type="ECO:0000256" key="10">
    <source>
        <dbReference type="ARBA" id="ARBA00022884"/>
    </source>
</evidence>
<organism evidence="17 18">
    <name type="scientific">Parvibium lacunae</name>
    <dbReference type="NCBI Taxonomy" id="1888893"/>
    <lineage>
        <taxon>Bacteria</taxon>
        <taxon>Pseudomonadati</taxon>
        <taxon>Pseudomonadota</taxon>
        <taxon>Betaproteobacteria</taxon>
        <taxon>Burkholderiales</taxon>
        <taxon>Alcaligenaceae</taxon>
        <taxon>Parvibium</taxon>
    </lineage>
</organism>
<keyword evidence="6" id="KW-0698">rRNA processing</keyword>
<dbReference type="Proteomes" id="UP000252357">
    <property type="component" value="Unassembled WGS sequence"/>
</dbReference>
<dbReference type="InterPro" id="IPR001678">
    <property type="entry name" value="MeTrfase_RsmB-F_NOP2_dom"/>
</dbReference>
<dbReference type="Gene3D" id="1.10.940.10">
    <property type="entry name" value="NusB-like"/>
    <property type="match status" value="1"/>
</dbReference>
<evidence type="ECO:0000256" key="13">
    <source>
        <dbReference type="ARBA" id="ARBA00047283"/>
    </source>
</evidence>
<keyword evidence="5" id="KW-0963">Cytoplasm</keyword>
<evidence type="ECO:0000256" key="15">
    <source>
        <dbReference type="SAM" id="MobiDB-lite"/>
    </source>
</evidence>
<protein>
    <recommendedName>
        <fullName evidence="4">16S rRNA (cytosine(967)-C(5))-methyltransferase</fullName>
        <ecNumber evidence="4">2.1.1.176</ecNumber>
    </recommendedName>
    <alternativeName>
        <fullName evidence="11">16S rRNA m5C967 methyltransferase</fullName>
    </alternativeName>
    <alternativeName>
        <fullName evidence="12">rRNA (cytosine-C(5)-)-methyltransferase RsmB</fullName>
    </alternativeName>
</protein>
<accession>A0A368KZX6</accession>
<dbReference type="Gene3D" id="3.40.50.150">
    <property type="entry name" value="Vaccinia Virus protein VP39"/>
    <property type="match status" value="1"/>
</dbReference>
<evidence type="ECO:0000256" key="8">
    <source>
        <dbReference type="ARBA" id="ARBA00022679"/>
    </source>
</evidence>
<evidence type="ECO:0000259" key="16">
    <source>
        <dbReference type="PROSITE" id="PS51686"/>
    </source>
</evidence>
<dbReference type="InterPro" id="IPR004573">
    <property type="entry name" value="rRNA_ssu_MeTfrase_B"/>
</dbReference>
<dbReference type="Pfam" id="PF01029">
    <property type="entry name" value="NusB"/>
    <property type="match status" value="1"/>
</dbReference>
<reference evidence="17 18" key="1">
    <citation type="journal article" date="2018" name="Int. J. Syst. Evol. Microbiol.">
        <title>Parvibium lacunae gen. nov., sp. nov., a new member of the family Alcaligenaceae isolated from a freshwater pond.</title>
        <authorList>
            <person name="Chen W.M."/>
            <person name="Xie P.B."/>
            <person name="Hsu M.Y."/>
            <person name="Sheu S.Y."/>
        </authorList>
    </citation>
    <scope>NUCLEOTIDE SEQUENCE [LARGE SCALE GENOMIC DNA]</scope>
    <source>
        <strain evidence="17 18">KMB9</strain>
    </source>
</reference>
<feature type="region of interest" description="Disordered" evidence="15">
    <location>
        <begin position="1"/>
        <end position="38"/>
    </location>
</feature>
<evidence type="ECO:0000256" key="7">
    <source>
        <dbReference type="ARBA" id="ARBA00022603"/>
    </source>
</evidence>
<dbReference type="GO" id="GO:0006355">
    <property type="term" value="P:regulation of DNA-templated transcription"/>
    <property type="evidence" value="ECO:0007669"/>
    <property type="project" value="InterPro"/>
</dbReference>
<dbReference type="GO" id="GO:0003723">
    <property type="term" value="F:RNA binding"/>
    <property type="evidence" value="ECO:0007669"/>
    <property type="project" value="UniProtKB-UniRule"/>
</dbReference>